<feature type="region of interest" description="Disordered" evidence="3">
    <location>
        <begin position="110"/>
        <end position="181"/>
    </location>
</feature>
<dbReference type="Proteomes" id="UP000483672">
    <property type="component" value="Unassembled WGS sequence"/>
</dbReference>
<dbReference type="EMBL" id="WIPF01000039">
    <property type="protein sequence ID" value="KAF3222624.1"/>
    <property type="molecule type" value="Genomic_DNA"/>
</dbReference>
<evidence type="ECO:0000256" key="2">
    <source>
        <dbReference type="ARBA" id="ARBA00022737"/>
    </source>
</evidence>
<evidence type="ECO:0000313" key="6">
    <source>
        <dbReference type="Proteomes" id="UP000483672"/>
    </source>
</evidence>
<dbReference type="Gene3D" id="3.80.10.10">
    <property type="entry name" value="Ribonuclease Inhibitor"/>
    <property type="match status" value="1"/>
</dbReference>
<feature type="region of interest" description="Disordered" evidence="3">
    <location>
        <begin position="228"/>
        <end position="253"/>
    </location>
</feature>
<feature type="region of interest" description="Disordered" evidence="3">
    <location>
        <begin position="1"/>
        <end position="37"/>
    </location>
</feature>
<dbReference type="OrthoDB" id="1274115at2759"/>
<dbReference type="EMBL" id="WIWT01000018">
    <property type="protein sequence ID" value="KAF3215767.1"/>
    <property type="molecule type" value="Genomic_DNA"/>
</dbReference>
<feature type="compositionally biased region" description="Low complexity" evidence="3">
    <location>
        <begin position="21"/>
        <end position="37"/>
    </location>
</feature>
<dbReference type="GO" id="GO:0005737">
    <property type="term" value="C:cytoplasm"/>
    <property type="evidence" value="ECO:0007669"/>
    <property type="project" value="TreeGrafter"/>
</dbReference>
<feature type="compositionally biased region" description="Low complexity" evidence="3">
    <location>
        <begin position="228"/>
        <end position="247"/>
    </location>
</feature>
<reference evidence="5 6" key="1">
    <citation type="submission" date="2019-06" db="EMBL/GenBank/DDBJ databases">
        <authorList>
            <person name="Palmer J.M."/>
        </authorList>
    </citation>
    <scope>NUCLEOTIDE SEQUENCE [LARGE SCALE GENOMIC DNA]</scope>
    <source>
        <strain evidence="5 6">TWF191</strain>
        <strain evidence="4">TWF679</strain>
    </source>
</reference>
<feature type="compositionally biased region" description="Acidic residues" evidence="3">
    <location>
        <begin position="126"/>
        <end position="140"/>
    </location>
</feature>
<gene>
    <name evidence="5" type="ORF">TWF191_006705</name>
    <name evidence="4" type="ORF">TWF679_003618</name>
</gene>
<dbReference type="Proteomes" id="UP000614610">
    <property type="component" value="Unassembled WGS sequence"/>
</dbReference>
<evidence type="ECO:0000313" key="4">
    <source>
        <dbReference type="EMBL" id="KAF3215767.1"/>
    </source>
</evidence>
<dbReference type="InterPro" id="IPR032675">
    <property type="entry name" value="LRR_dom_sf"/>
</dbReference>
<dbReference type="AlphaFoldDB" id="A0A6G1LXM0"/>
<organism evidence="5 6">
    <name type="scientific">Orbilia oligospora</name>
    <name type="common">Nematode-trapping fungus</name>
    <name type="synonym">Arthrobotrys oligospora</name>
    <dbReference type="NCBI Taxonomy" id="2813651"/>
    <lineage>
        <taxon>Eukaryota</taxon>
        <taxon>Fungi</taxon>
        <taxon>Dikarya</taxon>
        <taxon>Ascomycota</taxon>
        <taxon>Pezizomycotina</taxon>
        <taxon>Orbiliomycetes</taxon>
        <taxon>Orbiliales</taxon>
        <taxon>Orbiliaceae</taxon>
        <taxon>Orbilia</taxon>
    </lineage>
</organism>
<dbReference type="PANTHER" id="PTHR48051">
    <property type="match status" value="1"/>
</dbReference>
<evidence type="ECO:0000256" key="3">
    <source>
        <dbReference type="SAM" id="MobiDB-lite"/>
    </source>
</evidence>
<dbReference type="PANTHER" id="PTHR48051:SF1">
    <property type="entry name" value="RAS SUPPRESSOR PROTEIN 1"/>
    <property type="match status" value="1"/>
</dbReference>
<evidence type="ECO:0000313" key="5">
    <source>
        <dbReference type="EMBL" id="KAF3222624.1"/>
    </source>
</evidence>
<name>A0A6G1LXM0_ORBOL</name>
<protein>
    <submittedName>
        <fullName evidence="5">Uncharacterized protein</fullName>
    </submittedName>
</protein>
<feature type="compositionally biased region" description="Pro residues" evidence="3">
    <location>
        <begin position="11"/>
        <end position="20"/>
    </location>
</feature>
<comment type="caution">
    <text evidence="5">The sequence shown here is derived from an EMBL/GenBank/DDBJ whole genome shotgun (WGS) entry which is preliminary data.</text>
</comment>
<keyword evidence="1" id="KW-0433">Leucine-rich repeat</keyword>
<sequence length="656" mass="73529">MPNHLNNHLPTPIPSSPPLLPSSSSTTTTTTTNLQLTGQKRFLETDLSSDDIPVFSSDDLPPKEVFENPYHAYRRSARTVKRQRSGTIQSILKHRTEINFLSSDRIDRDYYEDGLPSSSKSKGCDNGDDDGDNHEDDEAGGNENEHEEANTSISTIRPPASEPDLLRIGIPSDAAGTDLSEDPQDIEANLIIQKVIENGFEVVDLSNLSLTHTPTDISSLSSLILQPKDSLPSSSSPSTLQKSTSLLRSSSGIDPTVSSPYTSLHPQIHLHLHHNSLTTLSPSLTSLQTITGLFLRKNLLRSLPHHISNLTVLTNLSLGENLLAYLPFSLLSLQHLTPTAGLSFFPNPFFTFIPQDLHILPKRSVVIQDDDNGGDNDDKNNKQSDLIRLPKSAHTIPSSTPTRPAFIKSTITKHFIYNFITSTPLSAFNELGILVTPPLSSIINHPTQWPHLTKRSLKDTNLPLLPTRQQKTRKKCIENKFPSLQELCLRKIATHTMYASLKQEQREDLYELLPEHLKRKVIDALEEGNGKDAAVKKCTVCKAEYVLKGVEWIEFWDVIPWEDAGKEDVMVEYFKPTVVERLLKEAVEGDDEKKRAMAEMVRGMKWNRFLKRYLGRRGEGRANVVPLVREACSWECGEVWMGQREAAEEEDGDVYW</sequence>
<evidence type="ECO:0000256" key="1">
    <source>
        <dbReference type="ARBA" id="ARBA00022614"/>
    </source>
</evidence>
<proteinExistence type="predicted"/>
<dbReference type="InterPro" id="IPR050216">
    <property type="entry name" value="LRR_domain-containing"/>
</dbReference>
<dbReference type="SUPFAM" id="SSF52058">
    <property type="entry name" value="L domain-like"/>
    <property type="match status" value="1"/>
</dbReference>
<accession>A0A6G1LXM0</accession>
<feature type="region of interest" description="Disordered" evidence="3">
    <location>
        <begin position="368"/>
        <end position="400"/>
    </location>
</feature>
<keyword evidence="2" id="KW-0677">Repeat</keyword>